<dbReference type="SUPFAM" id="SSF102588">
    <property type="entry name" value="LmbE-like"/>
    <property type="match status" value="1"/>
</dbReference>
<dbReference type="PANTHER" id="PTHR12993">
    <property type="entry name" value="N-ACETYLGLUCOSAMINYL-PHOSPHATIDYLINOSITOL DE-N-ACETYLASE-RELATED"/>
    <property type="match status" value="1"/>
</dbReference>
<dbReference type="PANTHER" id="PTHR12993:SF11">
    <property type="entry name" value="N-ACETYLGLUCOSAMINYL-PHOSPHATIDYLINOSITOL DE-N-ACETYLASE"/>
    <property type="match status" value="1"/>
</dbReference>
<gene>
    <name evidence="1" type="ORF">E4O86_05010</name>
</gene>
<dbReference type="OrthoDB" id="3514174at2"/>
<reference evidence="1" key="1">
    <citation type="submission" date="2019-03" db="EMBL/GenBank/DDBJ databases">
        <title>Afifella sp. nov., isolated from activated sludge.</title>
        <authorList>
            <person name="Li Q."/>
            <person name="Liu Y."/>
        </authorList>
    </citation>
    <scope>NUCLEOTIDE SEQUENCE</scope>
    <source>
        <strain evidence="1">L72</strain>
    </source>
</reference>
<dbReference type="Pfam" id="PF02585">
    <property type="entry name" value="PIG-L"/>
    <property type="match status" value="1"/>
</dbReference>
<keyword evidence="2" id="KW-1185">Reference proteome</keyword>
<dbReference type="Gene3D" id="3.40.50.10320">
    <property type="entry name" value="LmbE-like"/>
    <property type="match status" value="1"/>
</dbReference>
<accession>A0A964T2B5</accession>
<proteinExistence type="predicted"/>
<protein>
    <submittedName>
        <fullName evidence="1">PIG-L family deacetylase</fullName>
    </submittedName>
</protein>
<evidence type="ECO:0000313" key="2">
    <source>
        <dbReference type="Proteomes" id="UP000773614"/>
    </source>
</evidence>
<dbReference type="InterPro" id="IPR003737">
    <property type="entry name" value="GlcNAc_PI_deacetylase-related"/>
</dbReference>
<sequence>MRIIGFGAHPDDAEIYFLGLMLAARARGDEIGWTVATDGARGGAGDRDLLAARRRHEAIAAAGLAGVAPRFLGREDGGLAADGELAGLLAAEIGALAPDLVVTHALNDYHPDHRALAAAVVTAAAFDVPVLHADTMAGAGFEPTHYVDVTAAMATKRAAIRMHESQRPERFVEMAETLNRLRAMQCHGPAGTYAEAYRFAPRFPFADIRDLLPPAPLVRPFGGGNPRADP</sequence>
<dbReference type="RefSeq" id="WP_161139419.1">
    <property type="nucleotide sequence ID" value="NZ_SPKJ01000009.1"/>
</dbReference>
<dbReference type="GO" id="GO:0016811">
    <property type="term" value="F:hydrolase activity, acting on carbon-nitrogen (but not peptide) bonds, in linear amides"/>
    <property type="evidence" value="ECO:0007669"/>
    <property type="project" value="TreeGrafter"/>
</dbReference>
<dbReference type="InterPro" id="IPR024078">
    <property type="entry name" value="LmbE-like_dom_sf"/>
</dbReference>
<name>A0A964T2B5_9HYPH</name>
<organism evidence="1 2">
    <name type="scientific">Propylenella binzhouense</name>
    <dbReference type="NCBI Taxonomy" id="2555902"/>
    <lineage>
        <taxon>Bacteria</taxon>
        <taxon>Pseudomonadati</taxon>
        <taxon>Pseudomonadota</taxon>
        <taxon>Alphaproteobacteria</taxon>
        <taxon>Hyphomicrobiales</taxon>
        <taxon>Propylenellaceae</taxon>
        <taxon>Propylenella</taxon>
    </lineage>
</organism>
<dbReference type="Proteomes" id="UP000773614">
    <property type="component" value="Unassembled WGS sequence"/>
</dbReference>
<dbReference type="AlphaFoldDB" id="A0A964T2B5"/>
<comment type="caution">
    <text evidence="1">The sequence shown here is derived from an EMBL/GenBank/DDBJ whole genome shotgun (WGS) entry which is preliminary data.</text>
</comment>
<evidence type="ECO:0000313" key="1">
    <source>
        <dbReference type="EMBL" id="MYZ47070.1"/>
    </source>
</evidence>
<dbReference type="EMBL" id="SPKJ01000009">
    <property type="protein sequence ID" value="MYZ47070.1"/>
    <property type="molecule type" value="Genomic_DNA"/>
</dbReference>